<accession>A0A5M3X387</accession>
<dbReference type="GO" id="GO:0000155">
    <property type="term" value="F:phosphorelay sensor kinase activity"/>
    <property type="evidence" value="ECO:0007669"/>
    <property type="project" value="InterPro"/>
</dbReference>
<evidence type="ECO:0000256" key="9">
    <source>
        <dbReference type="ARBA" id="ARBA00022723"/>
    </source>
</evidence>
<feature type="domain" description="Histidine kinase" evidence="16">
    <location>
        <begin position="272"/>
        <end position="359"/>
    </location>
</feature>
<comment type="catalytic activity">
    <reaction evidence="1">
        <text>ATP + protein L-histidine = ADP + protein N-phospho-L-histidine.</text>
        <dbReference type="EC" id="2.7.13.3"/>
    </reaction>
</comment>
<keyword evidence="10 17" id="KW-0418">Kinase</keyword>
<dbReference type="PANTHER" id="PTHR24421">
    <property type="entry name" value="NITRATE/NITRITE SENSOR PROTEIN NARX-RELATED"/>
    <property type="match status" value="1"/>
</dbReference>
<evidence type="ECO:0000256" key="13">
    <source>
        <dbReference type="ARBA" id="ARBA00023014"/>
    </source>
</evidence>
<organism evidence="17 18">
    <name type="scientific">Acrocarpospora macrocephala</name>
    <dbReference type="NCBI Taxonomy" id="150177"/>
    <lineage>
        <taxon>Bacteria</taxon>
        <taxon>Bacillati</taxon>
        <taxon>Actinomycetota</taxon>
        <taxon>Actinomycetes</taxon>
        <taxon>Streptosporangiales</taxon>
        <taxon>Streptosporangiaceae</taxon>
        <taxon>Acrocarpospora</taxon>
    </lineage>
</organism>
<dbReference type="InterPro" id="IPR004358">
    <property type="entry name" value="Sig_transdc_His_kin-like_C"/>
</dbReference>
<dbReference type="SMART" id="SM00387">
    <property type="entry name" value="HATPase_c"/>
    <property type="match status" value="1"/>
</dbReference>
<dbReference type="GO" id="GO:0046983">
    <property type="term" value="F:protein dimerization activity"/>
    <property type="evidence" value="ECO:0007669"/>
    <property type="project" value="InterPro"/>
</dbReference>
<comment type="caution">
    <text evidence="17">The sequence shown here is derived from an EMBL/GenBank/DDBJ whole genome shotgun (WGS) entry which is preliminary data.</text>
</comment>
<evidence type="ECO:0000313" key="17">
    <source>
        <dbReference type="EMBL" id="GES15082.1"/>
    </source>
</evidence>
<dbReference type="Pfam" id="PF07730">
    <property type="entry name" value="HisKA_3"/>
    <property type="match status" value="1"/>
</dbReference>
<dbReference type="Gene3D" id="3.30.565.10">
    <property type="entry name" value="Histidine kinase-like ATPase, C-terminal domain"/>
    <property type="match status" value="1"/>
</dbReference>
<gene>
    <name evidence="17" type="ORF">Amac_086790</name>
</gene>
<dbReference type="SUPFAM" id="SSF55874">
    <property type="entry name" value="ATPase domain of HSP90 chaperone/DNA topoisomerase II/histidine kinase"/>
    <property type="match status" value="1"/>
</dbReference>
<keyword evidence="8" id="KW-0808">Transferase</keyword>
<evidence type="ECO:0000259" key="16">
    <source>
        <dbReference type="PROSITE" id="PS50109"/>
    </source>
</evidence>
<keyword evidence="11" id="KW-0408">Iron</keyword>
<evidence type="ECO:0000256" key="2">
    <source>
        <dbReference type="ARBA" id="ARBA00001966"/>
    </source>
</evidence>
<dbReference type="InterPro" id="IPR050482">
    <property type="entry name" value="Sensor_HK_TwoCompSys"/>
</dbReference>
<dbReference type="PROSITE" id="PS50109">
    <property type="entry name" value="HIS_KIN"/>
    <property type="match status" value="1"/>
</dbReference>
<evidence type="ECO:0000256" key="11">
    <source>
        <dbReference type="ARBA" id="ARBA00023004"/>
    </source>
</evidence>
<keyword evidence="13" id="KW-0411">Iron-sulfur</keyword>
<comment type="cofactor">
    <cofactor evidence="2">
        <name>[4Fe-4S] cluster</name>
        <dbReference type="ChEBI" id="CHEBI:49883"/>
    </cofactor>
</comment>
<dbReference type="InterPro" id="IPR011712">
    <property type="entry name" value="Sig_transdc_His_kin_sub3_dim/P"/>
</dbReference>
<evidence type="ECO:0000256" key="5">
    <source>
        <dbReference type="ARBA" id="ARBA00017322"/>
    </source>
</evidence>
<evidence type="ECO:0000256" key="1">
    <source>
        <dbReference type="ARBA" id="ARBA00000085"/>
    </source>
</evidence>
<keyword evidence="18" id="KW-1185">Reference proteome</keyword>
<dbReference type="InterPro" id="IPR036890">
    <property type="entry name" value="HATPase_C_sf"/>
</dbReference>
<evidence type="ECO:0000256" key="3">
    <source>
        <dbReference type="ARBA" id="ARBA00004496"/>
    </source>
</evidence>
<dbReference type="AlphaFoldDB" id="A0A5M3X387"/>
<keyword evidence="7" id="KW-0963">Cytoplasm</keyword>
<keyword evidence="6" id="KW-0004">4Fe-4S</keyword>
<evidence type="ECO:0000256" key="15">
    <source>
        <dbReference type="ARBA" id="ARBA00030800"/>
    </source>
</evidence>
<dbReference type="PRINTS" id="PR00344">
    <property type="entry name" value="BCTRLSENSOR"/>
</dbReference>
<keyword evidence="12" id="KW-0902">Two-component regulatory system</keyword>
<dbReference type="Proteomes" id="UP000331127">
    <property type="component" value="Unassembled WGS sequence"/>
</dbReference>
<keyword evidence="9" id="KW-0479">Metal-binding</keyword>
<dbReference type="Gene3D" id="1.20.5.1930">
    <property type="match status" value="1"/>
</dbReference>
<evidence type="ECO:0000256" key="4">
    <source>
        <dbReference type="ARBA" id="ARBA00012438"/>
    </source>
</evidence>
<dbReference type="GO" id="GO:0046872">
    <property type="term" value="F:metal ion binding"/>
    <property type="evidence" value="ECO:0007669"/>
    <property type="project" value="UniProtKB-KW"/>
</dbReference>
<name>A0A5M3X387_9ACTN</name>
<evidence type="ECO:0000256" key="7">
    <source>
        <dbReference type="ARBA" id="ARBA00022490"/>
    </source>
</evidence>
<evidence type="ECO:0000256" key="14">
    <source>
        <dbReference type="ARBA" id="ARBA00024827"/>
    </source>
</evidence>
<comment type="subcellular location">
    <subcellularLocation>
        <location evidence="3">Cytoplasm</location>
    </subcellularLocation>
</comment>
<dbReference type="InterPro" id="IPR003594">
    <property type="entry name" value="HATPase_dom"/>
</dbReference>
<evidence type="ECO:0000256" key="6">
    <source>
        <dbReference type="ARBA" id="ARBA00022485"/>
    </source>
</evidence>
<dbReference type="GO" id="GO:0051539">
    <property type="term" value="F:4 iron, 4 sulfur cluster binding"/>
    <property type="evidence" value="ECO:0007669"/>
    <property type="project" value="UniProtKB-KW"/>
</dbReference>
<comment type="function">
    <text evidence="14">Member of the two-component regulatory system NreB/NreC involved in the control of dissimilatory nitrate/nitrite reduction in response to oxygen. NreB functions as a direct oxygen sensor histidine kinase which is autophosphorylated, in the absence of oxygen, probably at the conserved histidine residue, and transfers its phosphate group probably to a conserved aspartate residue of NreC. NreB/NreC activates the expression of the nitrate (narGHJI) and nitrite (nir) reductase operons, as well as the putative nitrate transporter gene narT.</text>
</comment>
<dbReference type="InterPro" id="IPR005467">
    <property type="entry name" value="His_kinase_dom"/>
</dbReference>
<dbReference type="EC" id="2.7.13.3" evidence="4"/>
<dbReference type="GO" id="GO:0005737">
    <property type="term" value="C:cytoplasm"/>
    <property type="evidence" value="ECO:0007669"/>
    <property type="project" value="UniProtKB-SubCell"/>
</dbReference>
<evidence type="ECO:0000256" key="10">
    <source>
        <dbReference type="ARBA" id="ARBA00022777"/>
    </source>
</evidence>
<protein>
    <recommendedName>
        <fullName evidence="5">Oxygen sensor histidine kinase NreB</fullName>
        <ecNumber evidence="4">2.7.13.3</ecNumber>
    </recommendedName>
    <alternativeName>
        <fullName evidence="15">Nitrogen regulation protein B</fullName>
    </alternativeName>
</protein>
<sequence>MGAEFGAGSDPARFVDACRAEILSEFESELQATGNALSADPSAIRQALMTAQYVLDDVAATLRTGKVQVNDLYKFHAWEVGISRAASGVHPRASLEAGSLFFKSALTHLARRIAADSDRPSDTFALVATGMEESLSRRVREASESYTGFLLNQVQEVQEEERRRIARELHDRIGHGISVAHQQLALSELHRGTDPARAAIKIGVAQQAIREAMENLRQITSELHPQVPVKSLEKALLGFLEAVEEDTVSVGLDVNGDESWAEPRVLDESFLIIREATRNALTHGTPTVILMRVDIAPHVLQAFVQDNGRGFEPSRPRVRNGGVGLTSMRERAELLGGRLAITSEPGNGCLVELFIPLKRQSRESEQL</sequence>
<evidence type="ECO:0000256" key="12">
    <source>
        <dbReference type="ARBA" id="ARBA00023012"/>
    </source>
</evidence>
<reference evidence="17 18" key="1">
    <citation type="submission" date="2019-10" db="EMBL/GenBank/DDBJ databases">
        <title>Whole genome shotgun sequence of Acrocarpospora macrocephala NBRC 16266.</title>
        <authorList>
            <person name="Ichikawa N."/>
            <person name="Kimura A."/>
            <person name="Kitahashi Y."/>
            <person name="Komaki H."/>
            <person name="Oguchi A."/>
        </authorList>
    </citation>
    <scope>NUCLEOTIDE SEQUENCE [LARGE SCALE GENOMIC DNA]</scope>
    <source>
        <strain evidence="17 18">NBRC 16266</strain>
    </source>
</reference>
<evidence type="ECO:0000256" key="8">
    <source>
        <dbReference type="ARBA" id="ARBA00022679"/>
    </source>
</evidence>
<evidence type="ECO:0000313" key="18">
    <source>
        <dbReference type="Proteomes" id="UP000331127"/>
    </source>
</evidence>
<dbReference type="CDD" id="cd16917">
    <property type="entry name" value="HATPase_UhpB-NarQ-NarX-like"/>
    <property type="match status" value="1"/>
</dbReference>
<dbReference type="EMBL" id="BLAE01000069">
    <property type="protein sequence ID" value="GES15082.1"/>
    <property type="molecule type" value="Genomic_DNA"/>
</dbReference>
<proteinExistence type="predicted"/>
<dbReference type="Pfam" id="PF02518">
    <property type="entry name" value="HATPase_c"/>
    <property type="match status" value="1"/>
</dbReference>
<dbReference type="GO" id="GO:0016020">
    <property type="term" value="C:membrane"/>
    <property type="evidence" value="ECO:0007669"/>
    <property type="project" value="InterPro"/>
</dbReference>